<dbReference type="EMBL" id="BAABCP010000001">
    <property type="protein sequence ID" value="GAA3927629.1"/>
    <property type="molecule type" value="Genomic_DNA"/>
</dbReference>
<dbReference type="SUPFAM" id="SSF56281">
    <property type="entry name" value="Metallo-hydrolase/oxidoreductase"/>
    <property type="match status" value="1"/>
</dbReference>
<evidence type="ECO:0000313" key="3">
    <source>
        <dbReference type="Proteomes" id="UP001501591"/>
    </source>
</evidence>
<evidence type="ECO:0000259" key="1">
    <source>
        <dbReference type="SMART" id="SM00849"/>
    </source>
</evidence>
<accession>A0ABP7MQD1</accession>
<reference evidence="3" key="1">
    <citation type="journal article" date="2019" name="Int. J. Syst. Evol. Microbiol.">
        <title>The Global Catalogue of Microorganisms (GCM) 10K type strain sequencing project: providing services to taxonomists for standard genome sequencing and annotation.</title>
        <authorList>
            <consortium name="The Broad Institute Genomics Platform"/>
            <consortium name="The Broad Institute Genome Sequencing Center for Infectious Disease"/>
            <person name="Wu L."/>
            <person name="Ma J."/>
        </authorList>
    </citation>
    <scope>NUCLEOTIDE SEQUENCE [LARGE SCALE GENOMIC DNA]</scope>
    <source>
        <strain evidence="3">JCM 17024</strain>
    </source>
</reference>
<dbReference type="InterPro" id="IPR036866">
    <property type="entry name" value="RibonucZ/Hydroxyglut_hydro"/>
</dbReference>
<dbReference type="Pfam" id="PF12706">
    <property type="entry name" value="Lactamase_B_2"/>
    <property type="match status" value="1"/>
</dbReference>
<dbReference type="InterPro" id="IPR001279">
    <property type="entry name" value="Metallo-B-lactamas"/>
</dbReference>
<comment type="caution">
    <text evidence="2">The sequence shown here is derived from an EMBL/GenBank/DDBJ whole genome shotgun (WGS) entry which is preliminary data.</text>
</comment>
<protein>
    <submittedName>
        <fullName evidence="2">MBL fold metallo-hydrolase</fullName>
    </submittedName>
</protein>
<keyword evidence="3" id="KW-1185">Reference proteome</keyword>
<dbReference type="RefSeq" id="WP_344817749.1">
    <property type="nucleotide sequence ID" value="NZ_BAABCP010000001.1"/>
</dbReference>
<dbReference type="SMART" id="SM00849">
    <property type="entry name" value="Lactamase_B"/>
    <property type="match status" value="1"/>
</dbReference>
<feature type="domain" description="Metallo-beta-lactamase" evidence="1">
    <location>
        <begin position="11"/>
        <end position="202"/>
    </location>
</feature>
<dbReference type="InterPro" id="IPR050114">
    <property type="entry name" value="UPF0173_UPF0282_UlaG_hydrolase"/>
</dbReference>
<dbReference type="Gene3D" id="3.60.15.10">
    <property type="entry name" value="Ribonuclease Z/Hydroxyacylglutathione hydrolase-like"/>
    <property type="match status" value="1"/>
</dbReference>
<dbReference type="PANTHER" id="PTHR43546">
    <property type="entry name" value="UPF0173 METAL-DEPENDENT HYDROLASE MJ1163-RELATED"/>
    <property type="match status" value="1"/>
</dbReference>
<organism evidence="2 3">
    <name type="scientific">Microbacterium soli</name>
    <dbReference type="NCBI Taxonomy" id="446075"/>
    <lineage>
        <taxon>Bacteria</taxon>
        <taxon>Bacillati</taxon>
        <taxon>Actinomycetota</taxon>
        <taxon>Actinomycetes</taxon>
        <taxon>Micrococcales</taxon>
        <taxon>Microbacteriaceae</taxon>
        <taxon>Microbacterium</taxon>
    </lineage>
</organism>
<dbReference type="Proteomes" id="UP001501591">
    <property type="component" value="Unassembled WGS sequence"/>
</dbReference>
<evidence type="ECO:0000313" key="2">
    <source>
        <dbReference type="EMBL" id="GAA3927629.1"/>
    </source>
</evidence>
<sequence length="251" mass="27457">MSESLTITRVAHSCHLIQIGDRTILTDPWFSERVFYHPGEPVALTPETLPRLDAVLISHEHYDHCDLRAFRGYRDHDVPMIVAGPVARRARRAGFTDITPLDAWQSAQIGDITVHAAPGLHGVHEVTFIIEAGGRSVYFAGDTLLTPDLLTLSDRHGTFDVALLPINGLTIRTARNRQVVMNADEAAELAAALHPKLVVPQHYAYTAGPIGDRLILRSDKDPALFANAMRQLAPTVPVAIIDTGSPLHVTP</sequence>
<gene>
    <name evidence="2" type="ORF">GCM10022383_03290</name>
</gene>
<dbReference type="PANTHER" id="PTHR43546:SF8">
    <property type="entry name" value="METALLO-BETA-LACTAMASE DOMAIN-CONTAINING PROTEIN"/>
    <property type="match status" value="1"/>
</dbReference>
<proteinExistence type="predicted"/>
<name>A0ABP7MQD1_9MICO</name>